<dbReference type="Pfam" id="PF19259">
    <property type="entry name" value="Ty3_capsid"/>
    <property type="match status" value="1"/>
</dbReference>
<dbReference type="GO" id="GO:0006508">
    <property type="term" value="P:proteolysis"/>
    <property type="evidence" value="ECO:0007669"/>
    <property type="project" value="UniProtKB-KW"/>
</dbReference>
<sequence>MADDIRMKELQEAQKKMELLLVDERARRQVGDEQTHARLDQLTENQEGLQSAVMNVENSLANVQQQLQSLVEQLQHYNRNKSILGEGLTASMEKGSSSRVTTHHFNVNETANQSNSGSYNTLHRMEFPLFNGEDARAWIRRCTRYFQMIPIPEDQKVPLASIHMEGRAELWYQGHVEKRGEPPWSELIVAVLERFEDLDYERVVSEFNRLHQETTVNAYLERFEELEAQMLIFNKHLGEEFFMMKFISGLKEEIKGNVATMKPHTLTQAIVLARKQETTVNAIINKTHYNQKNSQPKPTYRSPNKLPAFKPSYKPSFRSRNENSQPRRLLTEAEMRARKERNLCYNCDEIFVPGHKCKVRYSYMLMNEEEVQAYDEENEHMEEQGGEAETEDVTVSINAMHGNVSAGTLRVKGMVNGKEIHILIDSGSTHSFIDEKVVKALGIKVEPTTPMMVSVADGYRMISKVICPELSWEIQGFQFSCPVRTLKLGGCDFVLGCDWLGAHNPVELDFQQLTVTINQKDEKVILRALPQKKGSKFAASESLRGLLGRKTYGLLGQLLSTDEMKDKSVSNPIIFRLLQNFEDIFQEPQSLPPKRNIEHRIELMPDAIPKKQQPYRYAYGQKTEIENIVRGMLKSGLIRESQSSFASPVLLVKKKDGGWRLCVDYRYLNQLTIKHSFPIPVIDELLDELYGARYFSKIDLRSGYFQIRMREEDISKTSFTTHSGHYEFLVMPFGLCNAPSTFQALMNHIFEPFLRKFVLVFFDDILIYSKGWSDHLHHLRRVLELLRTHKLYAKQSKCSFAQQQVEYLGHVISIEGVSTDPQKVQCMRNWPAPTSVKALRGFLGLTGYYRKFIKGYGIISKPLTTLLKKEGFLWNEEAEAAFNKLKEVMCTAPVLALPNFTKPFVVETDACGRGIGAVLMQEGRPIAYLSKALATKNLGLSTYEKEFLALLLAVTKWKHYQQGHHFIIRTDQKSLKHILDQRVDSVLQQKWITKLLGLSYEVQYKKGHENRAADALSRRETDPTECQTYGISTQLPLWIQELQISYEGDSLFQSILQAKVLDPQSHPEYTYESGVLRRGNKLCVGNHGGIREKIIKVMHDSALGGHSGINGTLHRLKMLFYWPTVKKEVQTWIRECETCQRSKHENNAYPGLLQPLPIPEQAWSCISIDFIEGLPQSYGKDSILVIVDRLTKYSHFIPLKHPYTAVSIAKVFFDNIYKLHGLPVSIVSDRDRIFTSNFWKELFGLTGVSLDMSSAYHPQTDGQTERINQCLENYLRCMCHQQPKKWAQWITLAEFWFNTNFHSGLKATPFQALYGYPPNQLAIGPYLQCHHSEVEELMQGRVKFAQLLKENLQQAQHRMKTYADKKRTEREFQIGDEVFLILQPYKQTTVAMRRQLKLSAKYFGPYKVIEKIGNVAYKLALPPSSRSTQYFMCLS</sequence>
<evidence type="ECO:0000313" key="21">
    <source>
        <dbReference type="EMBL" id="KAL0341313.1"/>
    </source>
</evidence>
<dbReference type="PROSITE" id="PS00141">
    <property type="entry name" value="ASP_PROTEASE"/>
    <property type="match status" value="1"/>
</dbReference>
<keyword evidence="14" id="KW-0238">DNA-binding</keyword>
<name>A0AAW2NDQ7_SESRA</name>
<evidence type="ECO:0000256" key="8">
    <source>
        <dbReference type="ARBA" id="ARBA00022801"/>
    </source>
</evidence>
<feature type="coiled-coil region" evidence="17">
    <location>
        <begin position="364"/>
        <end position="391"/>
    </location>
</feature>
<keyword evidence="16" id="KW-0511">Multifunctional enzyme</keyword>
<keyword evidence="12" id="KW-0695">RNA-directed DNA polymerase</keyword>
<keyword evidence="10" id="KW-0694">RNA-binding</keyword>
<dbReference type="Pfam" id="PF00078">
    <property type="entry name" value="RVT_1"/>
    <property type="match status" value="1"/>
</dbReference>
<feature type="domain" description="Integrase catalytic" evidence="20">
    <location>
        <begin position="1153"/>
        <end position="1317"/>
    </location>
</feature>
<dbReference type="Pfam" id="PF17921">
    <property type="entry name" value="Integrase_H2C2"/>
    <property type="match status" value="1"/>
</dbReference>
<keyword evidence="1" id="KW-0645">Protease</keyword>
<evidence type="ECO:0000256" key="18">
    <source>
        <dbReference type="SAM" id="MobiDB-lite"/>
    </source>
</evidence>
<reference evidence="21" key="2">
    <citation type="journal article" date="2024" name="Plant">
        <title>Genomic evolution and insights into agronomic trait innovations of Sesamum species.</title>
        <authorList>
            <person name="Miao H."/>
            <person name="Wang L."/>
            <person name="Qu L."/>
            <person name="Liu H."/>
            <person name="Sun Y."/>
            <person name="Le M."/>
            <person name="Wang Q."/>
            <person name="Wei S."/>
            <person name="Zheng Y."/>
            <person name="Lin W."/>
            <person name="Duan Y."/>
            <person name="Cao H."/>
            <person name="Xiong S."/>
            <person name="Wang X."/>
            <person name="Wei L."/>
            <person name="Li C."/>
            <person name="Ma Q."/>
            <person name="Ju M."/>
            <person name="Zhao R."/>
            <person name="Li G."/>
            <person name="Mu C."/>
            <person name="Tian Q."/>
            <person name="Mei H."/>
            <person name="Zhang T."/>
            <person name="Gao T."/>
            <person name="Zhang H."/>
        </authorList>
    </citation>
    <scope>NUCLEOTIDE SEQUENCE</scope>
    <source>
        <strain evidence="21">G02</strain>
    </source>
</reference>
<reference evidence="21" key="1">
    <citation type="submission" date="2020-06" db="EMBL/GenBank/DDBJ databases">
        <authorList>
            <person name="Li T."/>
            <person name="Hu X."/>
            <person name="Zhang T."/>
            <person name="Song X."/>
            <person name="Zhang H."/>
            <person name="Dai N."/>
            <person name="Sheng W."/>
            <person name="Hou X."/>
            <person name="Wei L."/>
        </authorList>
    </citation>
    <scope>NUCLEOTIDE SEQUENCE</scope>
    <source>
        <strain evidence="21">G02</strain>
        <tissue evidence="21">Leaf</tissue>
    </source>
</reference>
<dbReference type="CDD" id="cd09274">
    <property type="entry name" value="RNase_HI_RT_Ty3"/>
    <property type="match status" value="1"/>
</dbReference>
<feature type="region of interest" description="Disordered" evidence="18">
    <location>
        <begin position="290"/>
        <end position="325"/>
    </location>
</feature>
<dbReference type="Gene3D" id="3.10.10.10">
    <property type="entry name" value="HIV Type 1 Reverse Transcriptase, subunit A, domain 1"/>
    <property type="match status" value="1"/>
</dbReference>
<dbReference type="GO" id="GO:0003964">
    <property type="term" value="F:RNA-directed DNA polymerase activity"/>
    <property type="evidence" value="ECO:0007669"/>
    <property type="project" value="UniProtKB-KW"/>
</dbReference>
<dbReference type="GO" id="GO:0003887">
    <property type="term" value="F:DNA-directed DNA polymerase activity"/>
    <property type="evidence" value="ECO:0007669"/>
    <property type="project" value="UniProtKB-KW"/>
</dbReference>
<dbReference type="FunFam" id="3.30.420.10:FF:000032">
    <property type="entry name" value="Retrovirus-related Pol polyprotein from transposon 297-like Protein"/>
    <property type="match status" value="1"/>
</dbReference>
<protein>
    <submittedName>
        <fullName evidence="21">Transposon Ty3-G Gag-Pol polyprotein</fullName>
    </submittedName>
</protein>
<dbReference type="GO" id="GO:0003723">
    <property type="term" value="F:RNA binding"/>
    <property type="evidence" value="ECO:0007669"/>
    <property type="project" value="UniProtKB-KW"/>
</dbReference>
<keyword evidence="13" id="KW-0239">DNA-directed DNA polymerase</keyword>
<evidence type="ECO:0000256" key="1">
    <source>
        <dbReference type="ARBA" id="ARBA00022670"/>
    </source>
</evidence>
<dbReference type="GO" id="GO:0004519">
    <property type="term" value="F:endonuclease activity"/>
    <property type="evidence" value="ECO:0007669"/>
    <property type="project" value="UniProtKB-KW"/>
</dbReference>
<evidence type="ECO:0000256" key="16">
    <source>
        <dbReference type="ARBA" id="ARBA00023268"/>
    </source>
</evidence>
<keyword evidence="15" id="KW-0233">DNA recombination</keyword>
<dbReference type="Gene3D" id="3.30.70.270">
    <property type="match status" value="2"/>
</dbReference>
<dbReference type="InterPro" id="IPR021109">
    <property type="entry name" value="Peptidase_aspartic_dom_sf"/>
</dbReference>
<dbReference type="InterPro" id="IPR056924">
    <property type="entry name" value="SH3_Tf2-1"/>
</dbReference>
<evidence type="ECO:0000256" key="12">
    <source>
        <dbReference type="ARBA" id="ARBA00022918"/>
    </source>
</evidence>
<keyword evidence="3" id="KW-0548">Nucleotidyltransferase</keyword>
<evidence type="ECO:0000256" key="10">
    <source>
        <dbReference type="ARBA" id="ARBA00022884"/>
    </source>
</evidence>
<dbReference type="InterPro" id="IPR045358">
    <property type="entry name" value="Ty3_capsid"/>
</dbReference>
<evidence type="ECO:0000256" key="3">
    <source>
        <dbReference type="ARBA" id="ARBA00022695"/>
    </source>
</evidence>
<evidence type="ECO:0000256" key="11">
    <source>
        <dbReference type="ARBA" id="ARBA00022908"/>
    </source>
</evidence>
<dbReference type="InterPro" id="IPR000477">
    <property type="entry name" value="RT_dom"/>
</dbReference>
<comment type="caution">
    <text evidence="21">The sequence shown here is derived from an EMBL/GenBank/DDBJ whole genome shotgun (WGS) entry which is preliminary data.</text>
</comment>
<feature type="domain" description="Reverse transcriptase" evidence="19">
    <location>
        <begin position="633"/>
        <end position="812"/>
    </location>
</feature>
<dbReference type="FunFam" id="3.10.10.10:FF:000007">
    <property type="entry name" value="Retrovirus-related Pol polyprotein from transposon 17.6-like Protein"/>
    <property type="match status" value="1"/>
</dbReference>
<dbReference type="PANTHER" id="PTHR37984">
    <property type="entry name" value="PROTEIN CBG26694"/>
    <property type="match status" value="1"/>
</dbReference>
<dbReference type="Pfam" id="PF24626">
    <property type="entry name" value="SH3_Tf2-1"/>
    <property type="match status" value="1"/>
</dbReference>
<dbReference type="SUPFAM" id="SSF56672">
    <property type="entry name" value="DNA/RNA polymerases"/>
    <property type="match status" value="1"/>
</dbReference>
<keyword evidence="5" id="KW-0479">Metal-binding</keyword>
<keyword evidence="4" id="KW-0540">Nuclease</keyword>
<dbReference type="InterPro" id="IPR036397">
    <property type="entry name" value="RNaseH_sf"/>
</dbReference>
<gene>
    <name evidence="21" type="ORF">Sradi_4648100</name>
</gene>
<dbReference type="EMBL" id="JACGWJ010000020">
    <property type="protein sequence ID" value="KAL0341313.1"/>
    <property type="molecule type" value="Genomic_DNA"/>
</dbReference>
<dbReference type="GO" id="GO:0006310">
    <property type="term" value="P:DNA recombination"/>
    <property type="evidence" value="ECO:0007669"/>
    <property type="project" value="UniProtKB-KW"/>
</dbReference>
<evidence type="ECO:0000259" key="20">
    <source>
        <dbReference type="PROSITE" id="PS50994"/>
    </source>
</evidence>
<dbReference type="CDD" id="cd01647">
    <property type="entry name" value="RT_LTR"/>
    <property type="match status" value="1"/>
</dbReference>
<dbReference type="GO" id="GO:0004190">
    <property type="term" value="F:aspartic-type endopeptidase activity"/>
    <property type="evidence" value="ECO:0007669"/>
    <property type="project" value="UniProtKB-KW"/>
</dbReference>
<dbReference type="Pfam" id="PF08284">
    <property type="entry name" value="RVP_2"/>
    <property type="match status" value="1"/>
</dbReference>
<dbReference type="InterPro" id="IPR043128">
    <property type="entry name" value="Rev_trsase/Diguanyl_cyclase"/>
</dbReference>
<proteinExistence type="predicted"/>
<evidence type="ECO:0000256" key="4">
    <source>
        <dbReference type="ARBA" id="ARBA00022722"/>
    </source>
</evidence>
<dbReference type="InterPro" id="IPR012337">
    <property type="entry name" value="RNaseH-like_sf"/>
</dbReference>
<dbReference type="PROSITE" id="PS50878">
    <property type="entry name" value="RT_POL"/>
    <property type="match status" value="1"/>
</dbReference>
<evidence type="ECO:0000256" key="13">
    <source>
        <dbReference type="ARBA" id="ARBA00022932"/>
    </source>
</evidence>
<accession>A0AAW2NDQ7</accession>
<evidence type="ECO:0000256" key="17">
    <source>
        <dbReference type="SAM" id="Coils"/>
    </source>
</evidence>
<evidence type="ECO:0000256" key="7">
    <source>
        <dbReference type="ARBA" id="ARBA00022759"/>
    </source>
</evidence>
<dbReference type="InterPro" id="IPR041577">
    <property type="entry name" value="RT_RNaseH_2"/>
</dbReference>
<dbReference type="InterPro" id="IPR001584">
    <property type="entry name" value="Integrase_cat-core"/>
</dbReference>
<dbReference type="GO" id="GO:0003677">
    <property type="term" value="F:DNA binding"/>
    <property type="evidence" value="ECO:0007669"/>
    <property type="project" value="UniProtKB-KW"/>
</dbReference>
<evidence type="ECO:0000256" key="14">
    <source>
        <dbReference type="ARBA" id="ARBA00023125"/>
    </source>
</evidence>
<dbReference type="Pfam" id="PF17919">
    <property type="entry name" value="RT_RNaseH_2"/>
    <property type="match status" value="1"/>
</dbReference>
<evidence type="ECO:0000256" key="6">
    <source>
        <dbReference type="ARBA" id="ARBA00022750"/>
    </source>
</evidence>
<evidence type="ECO:0000256" key="5">
    <source>
        <dbReference type="ARBA" id="ARBA00022723"/>
    </source>
</evidence>
<dbReference type="InterPro" id="IPR001969">
    <property type="entry name" value="Aspartic_peptidase_AS"/>
</dbReference>
<evidence type="ECO:0000256" key="2">
    <source>
        <dbReference type="ARBA" id="ARBA00022679"/>
    </source>
</evidence>
<dbReference type="FunFam" id="3.30.70.270:FF:000020">
    <property type="entry name" value="Transposon Tf2-6 polyprotein-like Protein"/>
    <property type="match status" value="1"/>
</dbReference>
<dbReference type="Gene3D" id="2.40.70.10">
    <property type="entry name" value="Acid Proteases"/>
    <property type="match status" value="1"/>
</dbReference>
<organism evidence="21">
    <name type="scientific">Sesamum radiatum</name>
    <name type="common">Black benniseed</name>
    <dbReference type="NCBI Taxonomy" id="300843"/>
    <lineage>
        <taxon>Eukaryota</taxon>
        <taxon>Viridiplantae</taxon>
        <taxon>Streptophyta</taxon>
        <taxon>Embryophyta</taxon>
        <taxon>Tracheophyta</taxon>
        <taxon>Spermatophyta</taxon>
        <taxon>Magnoliopsida</taxon>
        <taxon>eudicotyledons</taxon>
        <taxon>Gunneridae</taxon>
        <taxon>Pentapetalae</taxon>
        <taxon>asterids</taxon>
        <taxon>lamiids</taxon>
        <taxon>Lamiales</taxon>
        <taxon>Pedaliaceae</taxon>
        <taxon>Sesamum</taxon>
    </lineage>
</organism>
<keyword evidence="17" id="KW-0175">Coiled coil</keyword>
<dbReference type="Gene3D" id="1.10.340.70">
    <property type="match status" value="1"/>
</dbReference>
<keyword evidence="8" id="KW-0378">Hydrolase</keyword>
<keyword evidence="11" id="KW-0229">DNA integration</keyword>
<dbReference type="InterPro" id="IPR050951">
    <property type="entry name" value="Retrovirus_Pol_polyprotein"/>
</dbReference>
<dbReference type="GO" id="GO:0015074">
    <property type="term" value="P:DNA integration"/>
    <property type="evidence" value="ECO:0007669"/>
    <property type="project" value="UniProtKB-KW"/>
</dbReference>
<keyword evidence="7" id="KW-0255">Endonuclease</keyword>
<keyword evidence="2" id="KW-0808">Transferase</keyword>
<dbReference type="GO" id="GO:0046872">
    <property type="term" value="F:metal ion binding"/>
    <property type="evidence" value="ECO:0007669"/>
    <property type="project" value="UniProtKB-KW"/>
</dbReference>
<keyword evidence="9" id="KW-0460">Magnesium</keyword>
<dbReference type="PROSITE" id="PS50994">
    <property type="entry name" value="INTEGRASE"/>
    <property type="match status" value="1"/>
</dbReference>
<dbReference type="Gene3D" id="3.30.420.10">
    <property type="entry name" value="Ribonuclease H-like superfamily/Ribonuclease H"/>
    <property type="match status" value="1"/>
</dbReference>
<dbReference type="SUPFAM" id="SSF53098">
    <property type="entry name" value="Ribonuclease H-like"/>
    <property type="match status" value="1"/>
</dbReference>
<evidence type="ECO:0000259" key="19">
    <source>
        <dbReference type="PROSITE" id="PS50878"/>
    </source>
</evidence>
<dbReference type="FunFam" id="1.10.340.70:FF:000001">
    <property type="entry name" value="Retrovirus-related Pol polyprotein from transposon gypsy-like Protein"/>
    <property type="match status" value="1"/>
</dbReference>
<dbReference type="PANTHER" id="PTHR37984:SF5">
    <property type="entry name" value="PROTEIN NYNRIN-LIKE"/>
    <property type="match status" value="1"/>
</dbReference>
<feature type="coiled-coil region" evidence="17">
    <location>
        <begin position="7"/>
        <end position="80"/>
    </location>
</feature>
<dbReference type="CDD" id="cd00303">
    <property type="entry name" value="retropepsin_like"/>
    <property type="match status" value="1"/>
</dbReference>
<evidence type="ECO:0000256" key="15">
    <source>
        <dbReference type="ARBA" id="ARBA00023172"/>
    </source>
</evidence>
<dbReference type="InterPro" id="IPR043502">
    <property type="entry name" value="DNA/RNA_pol_sf"/>
</dbReference>
<evidence type="ECO:0000256" key="9">
    <source>
        <dbReference type="ARBA" id="ARBA00022842"/>
    </source>
</evidence>
<keyword evidence="6" id="KW-0064">Aspartyl protease</keyword>
<dbReference type="SUPFAM" id="SSF50630">
    <property type="entry name" value="Acid proteases"/>
    <property type="match status" value="1"/>
</dbReference>
<dbReference type="InterPro" id="IPR041588">
    <property type="entry name" value="Integrase_H2C2"/>
</dbReference>